<comment type="catalytic activity">
    <reaction evidence="1">
        <text>Hydrolysis of terminal non-reducing beta-D-fructofuranoside residues in beta-D-fructofuranosides.</text>
        <dbReference type="EC" id="3.2.1.26"/>
    </reaction>
</comment>
<dbReference type="Pfam" id="PF12899">
    <property type="entry name" value="Glyco_hydro_100"/>
    <property type="match status" value="1"/>
</dbReference>
<dbReference type="Gene3D" id="1.50.10.10">
    <property type="match status" value="2"/>
</dbReference>
<keyword evidence="5" id="KW-0119">Carbohydrate metabolism</keyword>
<evidence type="ECO:0000256" key="1">
    <source>
        <dbReference type="ARBA" id="ARBA00000094"/>
    </source>
</evidence>
<dbReference type="InterPro" id="IPR012341">
    <property type="entry name" value="6hp_glycosidase-like_sf"/>
</dbReference>
<dbReference type="EMBL" id="PXOH01000001">
    <property type="protein sequence ID" value="PSF39254.1"/>
    <property type="molecule type" value="Genomic_DNA"/>
</dbReference>
<evidence type="ECO:0000256" key="6">
    <source>
        <dbReference type="ARBA" id="ARBA00023295"/>
    </source>
</evidence>
<keyword evidence="4" id="KW-0378">Hydrolase</keyword>
<dbReference type="GO" id="GO:0005975">
    <property type="term" value="P:carbohydrate metabolic process"/>
    <property type="evidence" value="ECO:0007669"/>
    <property type="project" value="InterPro"/>
</dbReference>
<dbReference type="InterPro" id="IPR024746">
    <property type="entry name" value="Glyco_hydro_100"/>
</dbReference>
<reference evidence="7 8" key="1">
    <citation type="submission" date="2018-03" db="EMBL/GenBank/DDBJ databases">
        <title>The ancient ancestry and fast evolution of plastids.</title>
        <authorList>
            <person name="Moore K.R."/>
            <person name="Magnabosco C."/>
            <person name="Momper L."/>
            <person name="Gold D.A."/>
            <person name="Bosak T."/>
            <person name="Fournier G.P."/>
        </authorList>
    </citation>
    <scope>NUCLEOTIDE SEQUENCE [LARGE SCALE GENOMIC DNA]</scope>
    <source>
        <strain evidence="7 8">CCALA 016</strain>
    </source>
</reference>
<proteinExistence type="inferred from homology"/>
<sequence>MNQQSVVEIARDLFYNQALVKFQGSYVGTVAAIPRHAGQDLNYNEIFIRDNVPTIIYLLLDGQFEIVRHFLNTCLELQSQKFPTVGIFPTSFVDINGEIKVDYGQRAIGRVCSIDASLWWPILAYIYVQWTGDKEWATNSQVQLGIQKFLDLFLHPGFRDAPTLYVPDGSFMIDRPLDVWGSPLEIQVLLYGALKSSAALISYDLEHKDYFNQETALFEPFIQRQFYQLNLSINWLKKLRTYLLKHYWINTNIVQTLRRRPTEQYGESILNEHNIQTETIPNWLQDWLGKKGGYLIGNIRTGRPDFRFFSLGNCLGAIFDVMSDAQQSSFFQLMIKNQTDLFSEMPLRICHPPIEDLDWKSQTGYDRKNLPWSYHNSGHWPCLFWFLVLAVLRSKEKSEEMEELLNIYYELLLQRLPKQKWAEYFDGPTGLWVGQQARSYQTWTIVGLLLAHHFIKVNPDDTKIMNLPSLKFLQNLSTINFF</sequence>
<keyword evidence="8" id="KW-1185">Reference proteome</keyword>
<evidence type="ECO:0000256" key="3">
    <source>
        <dbReference type="ARBA" id="ARBA00012758"/>
    </source>
</evidence>
<dbReference type="GO" id="GO:0004564">
    <property type="term" value="F:beta-fructofuranosidase activity"/>
    <property type="evidence" value="ECO:0007669"/>
    <property type="project" value="UniProtKB-EC"/>
</dbReference>
<evidence type="ECO:0000256" key="2">
    <source>
        <dbReference type="ARBA" id="ARBA00007671"/>
    </source>
</evidence>
<dbReference type="OrthoDB" id="501302at2"/>
<dbReference type="Proteomes" id="UP000239001">
    <property type="component" value="Unassembled WGS sequence"/>
</dbReference>
<comment type="similarity">
    <text evidence="2">Belongs to the glycosyl hydrolase 100 family.</text>
</comment>
<protein>
    <recommendedName>
        <fullName evidence="3">beta-fructofuranosidase</fullName>
        <ecNumber evidence="3">3.2.1.26</ecNumber>
    </recommendedName>
</protein>
<evidence type="ECO:0000256" key="5">
    <source>
        <dbReference type="ARBA" id="ARBA00023277"/>
    </source>
</evidence>
<dbReference type="PANTHER" id="PTHR31916:SF28">
    <property type="entry name" value="NEUTRAL_ALKALINE INVERTASE 3, CHLOROPLASTIC"/>
    <property type="match status" value="1"/>
</dbReference>
<evidence type="ECO:0000313" key="8">
    <source>
        <dbReference type="Proteomes" id="UP000239001"/>
    </source>
</evidence>
<dbReference type="GO" id="GO:0033926">
    <property type="term" value="F:endo-alpha-N-acetylgalactosaminidase activity"/>
    <property type="evidence" value="ECO:0007669"/>
    <property type="project" value="InterPro"/>
</dbReference>
<gene>
    <name evidence="7" type="ORF">C7H19_00230</name>
</gene>
<reference evidence="7 8" key="2">
    <citation type="submission" date="2018-03" db="EMBL/GenBank/DDBJ databases">
        <authorList>
            <person name="Keele B.F."/>
        </authorList>
    </citation>
    <scope>NUCLEOTIDE SEQUENCE [LARGE SCALE GENOMIC DNA]</scope>
    <source>
        <strain evidence="7 8">CCALA 016</strain>
    </source>
</reference>
<dbReference type="RefSeq" id="WP_106454877.1">
    <property type="nucleotide sequence ID" value="NZ_PXOH01000001.1"/>
</dbReference>
<dbReference type="AlphaFoldDB" id="A0A2T1M335"/>
<accession>A0A2T1M335</accession>
<keyword evidence="6" id="KW-0326">Glycosidase</keyword>
<dbReference type="EC" id="3.2.1.26" evidence="3"/>
<dbReference type="SUPFAM" id="SSF48208">
    <property type="entry name" value="Six-hairpin glycosidases"/>
    <property type="match status" value="1"/>
</dbReference>
<comment type="caution">
    <text evidence="7">The sequence shown here is derived from an EMBL/GenBank/DDBJ whole genome shotgun (WGS) entry which is preliminary data.</text>
</comment>
<dbReference type="InterPro" id="IPR008928">
    <property type="entry name" value="6-hairpin_glycosidase_sf"/>
</dbReference>
<dbReference type="PANTHER" id="PTHR31916">
    <property type="match status" value="1"/>
</dbReference>
<evidence type="ECO:0000313" key="7">
    <source>
        <dbReference type="EMBL" id="PSF39254.1"/>
    </source>
</evidence>
<name>A0A2T1M335_9CHRO</name>
<organism evidence="7 8">
    <name type="scientific">Aphanothece hegewaldii CCALA 016</name>
    <dbReference type="NCBI Taxonomy" id="2107694"/>
    <lineage>
        <taxon>Bacteria</taxon>
        <taxon>Bacillati</taxon>
        <taxon>Cyanobacteriota</taxon>
        <taxon>Cyanophyceae</taxon>
        <taxon>Oscillatoriophycideae</taxon>
        <taxon>Chroococcales</taxon>
        <taxon>Aphanothecaceae</taxon>
        <taxon>Aphanothece</taxon>
    </lineage>
</organism>
<evidence type="ECO:0000256" key="4">
    <source>
        <dbReference type="ARBA" id="ARBA00022801"/>
    </source>
</evidence>